<dbReference type="GO" id="GO:0003677">
    <property type="term" value="F:DNA binding"/>
    <property type="evidence" value="ECO:0007669"/>
    <property type="project" value="UniProtKB-UniRule"/>
</dbReference>
<organism evidence="3 4">
    <name type="scientific">Clostridium cavendishii DSM 21758</name>
    <dbReference type="NCBI Taxonomy" id="1121302"/>
    <lineage>
        <taxon>Bacteria</taxon>
        <taxon>Bacillati</taxon>
        <taxon>Bacillota</taxon>
        <taxon>Clostridia</taxon>
        <taxon>Eubacteriales</taxon>
        <taxon>Clostridiaceae</taxon>
        <taxon>Clostridium</taxon>
    </lineage>
</organism>
<dbReference type="Proteomes" id="UP000184310">
    <property type="component" value="Unassembled WGS sequence"/>
</dbReference>
<sequence>MKSTGIVRKVDELGRIVIPKETRKLLFINEGDSLEIFKDENTLFLKKYSPGCNFCGNMKNLTLFKEIYICEECNKNLKSY</sequence>
<dbReference type="PANTHER" id="PTHR36432:SF1">
    <property type="entry name" value="STAGE V SPORULATION PROTEIN T"/>
    <property type="match status" value="1"/>
</dbReference>
<dbReference type="NCBIfam" id="TIGR01439">
    <property type="entry name" value="lp_hng_hel_AbrB"/>
    <property type="match status" value="1"/>
</dbReference>
<evidence type="ECO:0000313" key="4">
    <source>
        <dbReference type="Proteomes" id="UP000184310"/>
    </source>
</evidence>
<dbReference type="Pfam" id="PF04014">
    <property type="entry name" value="MazE_antitoxin"/>
    <property type="match status" value="1"/>
</dbReference>
<dbReference type="InterPro" id="IPR052731">
    <property type="entry name" value="B_subtilis_Trans_State_Reg"/>
</dbReference>
<dbReference type="SUPFAM" id="SSF89447">
    <property type="entry name" value="AbrB/MazE/MraZ-like"/>
    <property type="match status" value="1"/>
</dbReference>
<accession>A0A1M6GUQ2</accession>
<dbReference type="SMART" id="SM00966">
    <property type="entry name" value="SpoVT_AbrB"/>
    <property type="match status" value="1"/>
</dbReference>
<dbReference type="OrthoDB" id="9782993at2"/>
<evidence type="ECO:0000256" key="1">
    <source>
        <dbReference type="PROSITE-ProRule" id="PRU01076"/>
    </source>
</evidence>
<reference evidence="3 4" key="1">
    <citation type="submission" date="2016-11" db="EMBL/GenBank/DDBJ databases">
        <authorList>
            <person name="Jaros S."/>
            <person name="Januszkiewicz K."/>
            <person name="Wedrychowicz H."/>
        </authorList>
    </citation>
    <scope>NUCLEOTIDE SEQUENCE [LARGE SCALE GENOMIC DNA]</scope>
    <source>
        <strain evidence="3 4">DSM 21758</strain>
    </source>
</reference>
<evidence type="ECO:0000259" key="2">
    <source>
        <dbReference type="PROSITE" id="PS51740"/>
    </source>
</evidence>
<dbReference type="PANTHER" id="PTHR36432">
    <property type="match status" value="1"/>
</dbReference>
<dbReference type="PROSITE" id="PS51740">
    <property type="entry name" value="SPOVT_ABRB"/>
    <property type="match status" value="1"/>
</dbReference>
<protein>
    <submittedName>
        <fullName evidence="3">Transcriptional regulator, AbrB family</fullName>
    </submittedName>
</protein>
<keyword evidence="1" id="KW-0238">DNA-binding</keyword>
<name>A0A1M6GUQ2_9CLOT</name>
<dbReference type="RefSeq" id="WP_072985954.1">
    <property type="nucleotide sequence ID" value="NZ_FQZB01000006.1"/>
</dbReference>
<evidence type="ECO:0000313" key="3">
    <source>
        <dbReference type="EMBL" id="SHJ13624.1"/>
    </source>
</evidence>
<feature type="domain" description="SpoVT-AbrB" evidence="2">
    <location>
        <begin position="5"/>
        <end position="50"/>
    </location>
</feature>
<dbReference type="EMBL" id="FQZB01000006">
    <property type="protein sequence ID" value="SHJ13624.1"/>
    <property type="molecule type" value="Genomic_DNA"/>
</dbReference>
<proteinExistence type="predicted"/>
<dbReference type="STRING" id="1121302.SAMN02745163_01392"/>
<dbReference type="InterPro" id="IPR037914">
    <property type="entry name" value="SpoVT-AbrB_sf"/>
</dbReference>
<dbReference type="Gene3D" id="2.10.260.10">
    <property type="match status" value="1"/>
</dbReference>
<dbReference type="InterPro" id="IPR007159">
    <property type="entry name" value="SpoVT-AbrB_dom"/>
</dbReference>
<gene>
    <name evidence="3" type="ORF">SAMN02745163_01392</name>
</gene>
<dbReference type="AlphaFoldDB" id="A0A1M6GUQ2"/>
<keyword evidence="4" id="KW-1185">Reference proteome</keyword>